<dbReference type="eggNOG" id="COG0037">
    <property type="taxonomic scope" value="Bacteria"/>
</dbReference>
<keyword evidence="2" id="KW-0862">Zinc</keyword>
<evidence type="ECO:0000313" key="7">
    <source>
        <dbReference type="Proteomes" id="UP000011724"/>
    </source>
</evidence>
<dbReference type="RefSeq" id="WP_015414286.1">
    <property type="nucleotide sequence ID" value="NC_020409.1"/>
</dbReference>
<protein>
    <submittedName>
        <fullName evidence="6">PP-loop domain protein</fullName>
    </submittedName>
</protein>
<dbReference type="STRING" id="1322246.BN4_10998"/>
<dbReference type="OrthoDB" id="9801054at2"/>
<dbReference type="PANTHER" id="PTHR11807:SF27">
    <property type="entry name" value="TRNA-5-METHYLURIDINE(54) 2-SULFURTRANSFERASE"/>
    <property type="match status" value="1"/>
</dbReference>
<dbReference type="PANTHER" id="PTHR11807">
    <property type="entry name" value="ATPASES OF THE PP SUPERFAMILY-RELATED"/>
    <property type="match status" value="1"/>
</dbReference>
<proteinExistence type="predicted"/>
<gene>
    <name evidence="6" type="ordered locus">BN4_10998</name>
</gene>
<dbReference type="GO" id="GO:0002143">
    <property type="term" value="P:tRNA wobble position uridine thiolation"/>
    <property type="evidence" value="ECO:0007669"/>
    <property type="project" value="TreeGrafter"/>
</dbReference>
<feature type="domain" description="tRNA(Ile)-lysidine/2-thiocytidine synthase N-terminal" evidence="4">
    <location>
        <begin position="50"/>
        <end position="174"/>
    </location>
</feature>
<keyword evidence="2" id="KW-0479">Metal-binding</keyword>
<dbReference type="BioCyc" id="DPIE1322246:BN4_RS05065-MONOMER"/>
<feature type="binding site" evidence="2">
    <location>
        <position position="3"/>
    </location>
    <ligand>
        <name>Zn(2+)</name>
        <dbReference type="ChEBI" id="CHEBI:29105"/>
        <label>1</label>
    </ligand>
</feature>
<dbReference type="HOGENOM" id="CLU_026481_1_1_7"/>
<dbReference type="PIRSF" id="PIRSF004976">
    <property type="entry name" value="ATPase_YdaO"/>
    <property type="match status" value="1"/>
</dbReference>
<dbReference type="Gene3D" id="3.40.50.620">
    <property type="entry name" value="HUPs"/>
    <property type="match status" value="1"/>
</dbReference>
<sequence length="309" mass="34625">MKCSRCKKLACVALPSHHAGFCPECFPLFFTRQVETAIRREKMFTKDERILVALSGGKDSLGLMLELKLQGYDVTGLHIDLGIPDSSYKARKKVENFCDAQDLKLDVFEMEKWGLPVCDIKEHVDRPVCAVCGKMKRHHFNRIAREGGYDALATGHNLDDEVARLFANTLRWDTAYLSDQGPVLPAADGFVRKVKPLFRLTEFETANYAFLKGIEIHSDPCPYSSGASFTNHKELWGELEYRSPGQKFQFYQGFLQRGKQAFANLEKEIGAELKPCKECGSPTSVGRCSICRIKESVATKKAAATVEGL</sequence>
<keyword evidence="7" id="KW-1185">Reference proteome</keyword>
<reference evidence="7" key="2">
    <citation type="journal article" date="2013" name="Stand. Genomic Sci.">
        <title>Complete genome sequence of Desulfocapsa sulfexigens, a marine deltaproteobacterium specialized in disproportionating inorganic sulfur compounds.</title>
        <authorList>
            <person name="Finster K.W."/>
            <person name="Kjeldsen K.U."/>
            <person name="Kube M."/>
            <person name="Reinhardt R."/>
            <person name="Mussmann M."/>
            <person name="Amann R."/>
            <person name="Schreiber L."/>
        </authorList>
    </citation>
    <scope>NUCLEOTIDE SEQUENCE [LARGE SCALE GENOMIC DNA]</scope>
    <source>
        <strain evidence="7">DSM 10523 / SB164P1</strain>
    </source>
</reference>
<dbReference type="GO" id="GO:0005524">
    <property type="term" value="F:ATP binding"/>
    <property type="evidence" value="ECO:0007669"/>
    <property type="project" value="UniProtKB-KW"/>
</dbReference>
<dbReference type="InterPro" id="IPR035107">
    <property type="entry name" value="tRNA_thiolation_TtcA_Ctu1"/>
</dbReference>
<dbReference type="InterPro" id="IPR014729">
    <property type="entry name" value="Rossmann-like_a/b/a_fold"/>
</dbReference>
<feature type="binding site" evidence="3">
    <location>
        <position position="155"/>
    </location>
    <ligand>
        <name>ATP</name>
        <dbReference type="ChEBI" id="CHEBI:30616"/>
    </ligand>
</feature>
<dbReference type="SUPFAM" id="SSF52402">
    <property type="entry name" value="Adenine nucleotide alpha hydrolases-like"/>
    <property type="match status" value="1"/>
</dbReference>
<dbReference type="Pfam" id="PF22082">
    <property type="entry name" value="TtuA_LIM_N"/>
    <property type="match status" value="1"/>
</dbReference>
<dbReference type="EMBL" id="FO203427">
    <property type="protein sequence ID" value="CCH48235.1"/>
    <property type="molecule type" value="Genomic_DNA"/>
</dbReference>
<dbReference type="GO" id="GO:0016740">
    <property type="term" value="F:transferase activity"/>
    <property type="evidence" value="ECO:0007669"/>
    <property type="project" value="UniProtKB-KW"/>
</dbReference>
<dbReference type="GO" id="GO:0046872">
    <property type="term" value="F:metal ion binding"/>
    <property type="evidence" value="ECO:0007669"/>
    <property type="project" value="UniProtKB-KW"/>
</dbReference>
<feature type="binding site" evidence="2">
    <location>
        <position position="291"/>
    </location>
    <ligand>
        <name>Zn(2+)</name>
        <dbReference type="ChEBI" id="CHEBI:29105"/>
        <label>2</label>
    </ligand>
</feature>
<dbReference type="InterPro" id="IPR011063">
    <property type="entry name" value="TilS/TtcA_N"/>
</dbReference>
<feature type="binding site" evidence="3">
    <location>
        <position position="79"/>
    </location>
    <ligand>
        <name>ATP</name>
        <dbReference type="ChEBI" id="CHEBI:30616"/>
    </ligand>
</feature>
<dbReference type="KEGG" id="dpi:BN4_10998"/>
<feature type="binding site" evidence="3">
    <location>
        <begin position="53"/>
        <end position="55"/>
    </location>
    <ligand>
        <name>ATP</name>
        <dbReference type="ChEBI" id="CHEBI:30616"/>
    </ligand>
</feature>
<evidence type="ECO:0000256" key="3">
    <source>
        <dbReference type="PIRSR" id="PIRSR004976-51"/>
    </source>
</evidence>
<dbReference type="GO" id="GO:0000049">
    <property type="term" value="F:tRNA binding"/>
    <property type="evidence" value="ECO:0007669"/>
    <property type="project" value="TreeGrafter"/>
</dbReference>
<feature type="binding site" evidence="2">
    <location>
        <position position="288"/>
    </location>
    <ligand>
        <name>Zn(2+)</name>
        <dbReference type="ChEBI" id="CHEBI:29105"/>
        <label>2</label>
    </ligand>
</feature>
<evidence type="ECO:0000313" key="6">
    <source>
        <dbReference type="EMBL" id="CCH48235.1"/>
    </source>
</evidence>
<feature type="binding site" evidence="2">
    <location>
        <position position="22"/>
    </location>
    <ligand>
        <name>Zn(2+)</name>
        <dbReference type="ChEBI" id="CHEBI:29105"/>
        <label>1</label>
    </ligand>
</feature>
<keyword evidence="1" id="KW-0808">Transferase</keyword>
<evidence type="ECO:0000259" key="4">
    <source>
        <dbReference type="Pfam" id="PF01171"/>
    </source>
</evidence>
<dbReference type="PATRIC" id="fig|879567.3.peg.1028"/>
<keyword evidence="3" id="KW-0547">Nucleotide-binding</keyword>
<feature type="domain" description="2-thiouridine synthetase TtuA-like N-terminal LIM" evidence="5">
    <location>
        <begin position="2"/>
        <end position="26"/>
    </location>
</feature>
<dbReference type="Pfam" id="PF01171">
    <property type="entry name" value="ATP_bind_3"/>
    <property type="match status" value="1"/>
</dbReference>
<dbReference type="AlphaFoldDB" id="M1WLP8"/>
<evidence type="ECO:0000259" key="5">
    <source>
        <dbReference type="Pfam" id="PF22082"/>
    </source>
</evidence>
<feature type="binding site" evidence="2">
    <location>
        <position position="276"/>
    </location>
    <ligand>
        <name>Zn(2+)</name>
        <dbReference type="ChEBI" id="CHEBI:29105"/>
        <label>2</label>
    </ligand>
</feature>
<feature type="binding site" evidence="2">
    <location>
        <position position="25"/>
    </location>
    <ligand>
        <name>Zn(2+)</name>
        <dbReference type="ChEBI" id="CHEBI:29105"/>
        <label>1</label>
    </ligand>
</feature>
<name>M1WLP8_PSEP2</name>
<dbReference type="GO" id="GO:0002144">
    <property type="term" value="C:cytosolic tRNA wobble base thiouridylase complex"/>
    <property type="evidence" value="ECO:0007669"/>
    <property type="project" value="TreeGrafter"/>
</dbReference>
<keyword evidence="3" id="KW-0067">ATP-binding</keyword>
<organism evidence="6 7">
    <name type="scientific">Pseudodesulfovibrio piezophilus (strain DSM 21447 / JCM 15486 / C1TLV30)</name>
    <name type="common">Desulfovibrio piezophilus</name>
    <dbReference type="NCBI Taxonomy" id="1322246"/>
    <lineage>
        <taxon>Bacteria</taxon>
        <taxon>Pseudomonadati</taxon>
        <taxon>Thermodesulfobacteriota</taxon>
        <taxon>Desulfovibrionia</taxon>
        <taxon>Desulfovibrionales</taxon>
        <taxon>Desulfovibrionaceae</taxon>
    </lineage>
</organism>
<feature type="binding site" evidence="2">
    <location>
        <position position="6"/>
    </location>
    <ligand>
        <name>Zn(2+)</name>
        <dbReference type="ChEBI" id="CHEBI:29105"/>
        <label>1</label>
    </ligand>
</feature>
<dbReference type="Proteomes" id="UP000011724">
    <property type="component" value="Chromosome"/>
</dbReference>
<evidence type="ECO:0000256" key="2">
    <source>
        <dbReference type="PIRSR" id="PIRSR004976-50"/>
    </source>
</evidence>
<feature type="binding site" evidence="3">
    <location>
        <position position="160"/>
    </location>
    <ligand>
        <name>ATP</name>
        <dbReference type="ChEBI" id="CHEBI:30616"/>
    </ligand>
</feature>
<reference evidence="6 7" key="1">
    <citation type="journal article" date="2013" name="PLoS ONE">
        <title>The first genomic and proteomic characterization of a deep-sea sulfate reducer: insights into the piezophilic lifestyle of Desulfovibrio piezophilus.</title>
        <authorList>
            <person name="Pradel N."/>
            <person name="Ji B."/>
            <person name="Gimenez G."/>
            <person name="Talla E."/>
            <person name="Lenoble P."/>
            <person name="Garel M."/>
            <person name="Tamburini C."/>
            <person name="Fourquet P."/>
            <person name="Lebrun R."/>
            <person name="Bertin P."/>
            <person name="Denis Y."/>
            <person name="Pophillat M."/>
            <person name="Barbe V."/>
            <person name="Ollivier B."/>
            <person name="Dolla A."/>
        </authorList>
    </citation>
    <scope>NUCLEOTIDE SEQUENCE [LARGE SCALE GENOMIC DNA]</scope>
    <source>
        <strain evidence="7">DSM 10523 / SB164P1</strain>
    </source>
</reference>
<feature type="binding site" evidence="2">
    <location>
        <position position="279"/>
    </location>
    <ligand>
        <name>Zn(2+)</name>
        <dbReference type="ChEBI" id="CHEBI:29105"/>
        <label>2</label>
    </ligand>
</feature>
<accession>M1WLP8</accession>
<dbReference type="InterPro" id="IPR054306">
    <property type="entry name" value="TtuA-like_LIM_N"/>
</dbReference>
<feature type="binding site" evidence="3">
    <location>
        <position position="59"/>
    </location>
    <ligand>
        <name>ATP</name>
        <dbReference type="ChEBI" id="CHEBI:30616"/>
    </ligand>
</feature>
<evidence type="ECO:0000256" key="1">
    <source>
        <dbReference type="ARBA" id="ARBA00022679"/>
    </source>
</evidence>